<dbReference type="KEGG" id="pacs:FAZ98_34500"/>
<accession>A0A7Z2JII4</accession>
<dbReference type="EMBL" id="CP046917">
    <property type="protein sequence ID" value="QGZ66952.1"/>
    <property type="molecule type" value="Genomic_DNA"/>
</dbReference>
<dbReference type="AlphaFoldDB" id="A0A7Z2JII4"/>
<keyword evidence="1" id="KW-0614">Plasmid</keyword>
<name>A0A7Z2JII4_9BURK</name>
<proteinExistence type="predicted"/>
<protein>
    <submittedName>
        <fullName evidence="1">Uncharacterized protein</fullName>
    </submittedName>
</protein>
<organism evidence="1 2">
    <name type="scientific">Paraburkholderia acidisoli</name>
    <dbReference type="NCBI Taxonomy" id="2571748"/>
    <lineage>
        <taxon>Bacteria</taxon>
        <taxon>Pseudomonadati</taxon>
        <taxon>Pseudomonadota</taxon>
        <taxon>Betaproteobacteria</taxon>
        <taxon>Burkholderiales</taxon>
        <taxon>Burkholderiaceae</taxon>
        <taxon>Paraburkholderia</taxon>
    </lineage>
</organism>
<sequence length="80" mass="8706">MSIDPTELEIATLQAEKGLLIYELRAAHQIIRNALSVMTTEQQVAWAQMNARDGVDGEGATRAAERDALLARPRMVIGSA</sequence>
<evidence type="ECO:0000313" key="1">
    <source>
        <dbReference type="EMBL" id="QGZ66952.1"/>
    </source>
</evidence>
<reference evidence="1 2" key="1">
    <citation type="submission" date="2019-12" db="EMBL/GenBank/DDBJ databases">
        <title>Paraburkholderia acidiphila 7Q-K02 sp. nov and Paraburkholderia acidisoli DHF22 sp. nov., two strains isolated from forest soil.</title>
        <authorList>
            <person name="Gao Z."/>
            <person name="Qiu L."/>
        </authorList>
    </citation>
    <scope>NUCLEOTIDE SEQUENCE [LARGE SCALE GENOMIC DNA]</scope>
    <source>
        <strain evidence="1 2">DHF22</strain>
        <plasmid evidence="1 2">p1</plasmid>
    </source>
</reference>
<keyword evidence="2" id="KW-1185">Reference proteome</keyword>
<gene>
    <name evidence="1" type="ORF">FAZ98_34500</name>
</gene>
<dbReference type="RefSeq" id="WP_158958793.1">
    <property type="nucleotide sequence ID" value="NZ_CP046917.1"/>
</dbReference>
<geneLocation type="plasmid" evidence="1 2">
    <name>p1</name>
</geneLocation>
<dbReference type="Proteomes" id="UP000433577">
    <property type="component" value="Plasmid p1"/>
</dbReference>
<evidence type="ECO:0000313" key="2">
    <source>
        <dbReference type="Proteomes" id="UP000433577"/>
    </source>
</evidence>
<dbReference type="OrthoDB" id="9102475at2"/>